<evidence type="ECO:0000256" key="1">
    <source>
        <dbReference type="SAM" id="Phobius"/>
    </source>
</evidence>
<reference evidence="2 3" key="1">
    <citation type="submission" date="2021-03" db="EMBL/GenBank/DDBJ databases">
        <title>Genomic Encyclopedia of Type Strains, Phase IV (KMG-IV): sequencing the most valuable type-strain genomes for metagenomic binning, comparative biology and taxonomic classification.</title>
        <authorList>
            <person name="Goeker M."/>
        </authorList>
    </citation>
    <scope>NUCLEOTIDE SEQUENCE [LARGE SCALE GENOMIC DNA]</scope>
    <source>
        <strain evidence="2 3">DSM 26048</strain>
    </source>
</reference>
<evidence type="ECO:0000313" key="3">
    <source>
        <dbReference type="Proteomes" id="UP001519287"/>
    </source>
</evidence>
<organism evidence="2 3">
    <name type="scientific">Paenibacillus eucommiae</name>
    <dbReference type="NCBI Taxonomy" id="1355755"/>
    <lineage>
        <taxon>Bacteria</taxon>
        <taxon>Bacillati</taxon>
        <taxon>Bacillota</taxon>
        <taxon>Bacilli</taxon>
        <taxon>Bacillales</taxon>
        <taxon>Paenibacillaceae</taxon>
        <taxon>Paenibacillus</taxon>
    </lineage>
</organism>
<keyword evidence="3" id="KW-1185">Reference proteome</keyword>
<feature type="transmembrane region" description="Helical" evidence="1">
    <location>
        <begin position="66"/>
        <end position="90"/>
    </location>
</feature>
<keyword evidence="1" id="KW-0812">Transmembrane</keyword>
<evidence type="ECO:0000313" key="2">
    <source>
        <dbReference type="EMBL" id="MBP1990612.1"/>
    </source>
</evidence>
<keyword evidence="1" id="KW-1133">Transmembrane helix</keyword>
<comment type="caution">
    <text evidence="2">The sequence shown here is derived from an EMBL/GenBank/DDBJ whole genome shotgun (WGS) entry which is preliminary data.</text>
</comment>
<dbReference type="EMBL" id="JAGGLB010000005">
    <property type="protein sequence ID" value="MBP1990612.1"/>
    <property type="molecule type" value="Genomic_DNA"/>
</dbReference>
<name>A0ABS4ISR5_9BACL</name>
<accession>A0ABS4ISR5</accession>
<gene>
    <name evidence="2" type="ORF">J2Z66_002218</name>
</gene>
<dbReference type="Proteomes" id="UP001519287">
    <property type="component" value="Unassembled WGS sequence"/>
</dbReference>
<dbReference type="RefSeq" id="WP_209971365.1">
    <property type="nucleotide sequence ID" value="NZ_JAGGLB010000005.1"/>
</dbReference>
<proteinExistence type="predicted"/>
<feature type="transmembrane region" description="Helical" evidence="1">
    <location>
        <begin position="21"/>
        <end position="54"/>
    </location>
</feature>
<sequence length="95" mass="10604">MKTKSSKKNEMTRKTRNLMYPGSLIYAISIASGFSNILKAAILLSLTIVLTFLIDEPIKGFLKKLVTVFLFLLFVGALMGIVLLLIKLLILKFIV</sequence>
<protein>
    <submittedName>
        <fullName evidence="2">Uncharacterized protein</fullName>
    </submittedName>
</protein>
<keyword evidence="1" id="KW-0472">Membrane</keyword>